<feature type="active site" evidence="2">
    <location>
        <position position="275"/>
    </location>
</feature>
<name>S8CVD6_9LAMI</name>
<evidence type="ECO:0000256" key="1">
    <source>
        <dbReference type="ARBA" id="ARBA00007447"/>
    </source>
</evidence>
<evidence type="ECO:0000313" key="5">
    <source>
        <dbReference type="Proteomes" id="UP000015453"/>
    </source>
</evidence>
<keyword evidence="5" id="KW-1185">Reference proteome</keyword>
<dbReference type="AlphaFoldDB" id="S8CVD6"/>
<protein>
    <recommendedName>
        <fullName evidence="3">Peptidase A1 domain-containing protein</fullName>
    </recommendedName>
</protein>
<proteinExistence type="inferred from homology"/>
<dbReference type="PANTHER" id="PTHR13683:SF798">
    <property type="entry name" value="ASPARTYL PROTEASE AED3-LIKE"/>
    <property type="match status" value="1"/>
</dbReference>
<dbReference type="EMBL" id="AUSU01001553">
    <property type="protein sequence ID" value="EPS70765.1"/>
    <property type="molecule type" value="Genomic_DNA"/>
</dbReference>
<sequence>RAFHDSDSTLKLIPQKNQLSWKESLLNDASRIAYLARSIVPIASGRAVTLNPTYIVRATIGTPPQTLLLALDTSNDVAWVPTTGCSGCSAASDAVAYNPSKSTTFKPVNCGSPQCNQVPNPSCGGASCGFNLTYGVSTVAAGLSQDNITLATDSISGYTFGVIRNATGSSLPSQGLLGLGRGPLSLLAQTSSLYQSTFSYCLPNYKSTNFNGSLRLGPSSQPNRAMNWTQLLRSPRRLSFYYVNLVGIKVGRRGVSIPPAALAFDPNTGAGTIFDSGVTFTTLVKPAYTAVRDEFRRQMGNATVSSLGGFDTCYTVPVAIPTMTLVFSGLNVSLRQDNFLIHSTAGTISCLAMAAAPEGSIDAALNVIGTFQQQNHRIVIDVPNSKVAVAREQCS</sequence>
<evidence type="ECO:0000313" key="4">
    <source>
        <dbReference type="EMBL" id="EPS70765.1"/>
    </source>
</evidence>
<feature type="non-terminal residue" evidence="4">
    <location>
        <position position="1"/>
    </location>
</feature>
<dbReference type="PANTHER" id="PTHR13683">
    <property type="entry name" value="ASPARTYL PROTEASES"/>
    <property type="match status" value="1"/>
</dbReference>
<accession>S8CVD6</accession>
<dbReference type="InterPro" id="IPR001461">
    <property type="entry name" value="Aspartic_peptidase_A1"/>
</dbReference>
<dbReference type="InterPro" id="IPR032799">
    <property type="entry name" value="TAXi_C"/>
</dbReference>
<dbReference type="FunFam" id="2.40.70.10:FF:000040">
    <property type="entry name" value="aspartyl protease AED3"/>
    <property type="match status" value="1"/>
</dbReference>
<feature type="active site" evidence="2">
    <location>
        <position position="72"/>
    </location>
</feature>
<dbReference type="InterPro" id="IPR033121">
    <property type="entry name" value="PEPTIDASE_A1"/>
</dbReference>
<dbReference type="PROSITE" id="PS51767">
    <property type="entry name" value="PEPTIDASE_A1"/>
    <property type="match status" value="1"/>
</dbReference>
<dbReference type="SUPFAM" id="SSF50630">
    <property type="entry name" value="Acid proteases"/>
    <property type="match status" value="1"/>
</dbReference>
<dbReference type="GO" id="GO:0006508">
    <property type="term" value="P:proteolysis"/>
    <property type="evidence" value="ECO:0007669"/>
    <property type="project" value="InterPro"/>
</dbReference>
<dbReference type="Pfam" id="PF14543">
    <property type="entry name" value="TAXi_N"/>
    <property type="match status" value="1"/>
</dbReference>
<reference evidence="4 5" key="1">
    <citation type="journal article" date="2013" name="BMC Genomics">
        <title>The miniature genome of a carnivorous plant Genlisea aurea contains a low number of genes and short non-coding sequences.</title>
        <authorList>
            <person name="Leushkin E.V."/>
            <person name="Sutormin R.A."/>
            <person name="Nabieva E.R."/>
            <person name="Penin A.A."/>
            <person name="Kondrashov A.S."/>
            <person name="Logacheva M.D."/>
        </authorList>
    </citation>
    <scope>NUCLEOTIDE SEQUENCE [LARGE SCALE GENOMIC DNA]</scope>
</reference>
<evidence type="ECO:0000259" key="3">
    <source>
        <dbReference type="PROSITE" id="PS51767"/>
    </source>
</evidence>
<dbReference type="Gene3D" id="2.40.70.10">
    <property type="entry name" value="Acid Proteases"/>
    <property type="match status" value="2"/>
</dbReference>
<dbReference type="Pfam" id="PF14541">
    <property type="entry name" value="TAXi_C"/>
    <property type="match status" value="1"/>
</dbReference>
<organism evidence="4 5">
    <name type="scientific">Genlisea aurea</name>
    <dbReference type="NCBI Taxonomy" id="192259"/>
    <lineage>
        <taxon>Eukaryota</taxon>
        <taxon>Viridiplantae</taxon>
        <taxon>Streptophyta</taxon>
        <taxon>Embryophyta</taxon>
        <taxon>Tracheophyta</taxon>
        <taxon>Spermatophyta</taxon>
        <taxon>Magnoliopsida</taxon>
        <taxon>eudicotyledons</taxon>
        <taxon>Gunneridae</taxon>
        <taxon>Pentapetalae</taxon>
        <taxon>asterids</taxon>
        <taxon>lamiids</taxon>
        <taxon>Lamiales</taxon>
        <taxon>Lentibulariaceae</taxon>
        <taxon>Genlisea</taxon>
    </lineage>
</organism>
<dbReference type="Proteomes" id="UP000015453">
    <property type="component" value="Unassembled WGS sequence"/>
</dbReference>
<dbReference type="InterPro" id="IPR021109">
    <property type="entry name" value="Peptidase_aspartic_dom_sf"/>
</dbReference>
<dbReference type="OrthoDB" id="2747330at2759"/>
<feature type="domain" description="Peptidase A1" evidence="3">
    <location>
        <begin position="54"/>
        <end position="390"/>
    </location>
</feature>
<dbReference type="GO" id="GO:0004190">
    <property type="term" value="F:aspartic-type endopeptidase activity"/>
    <property type="evidence" value="ECO:0007669"/>
    <property type="project" value="InterPro"/>
</dbReference>
<comment type="caution">
    <text evidence="4">The sequence shown here is derived from an EMBL/GenBank/DDBJ whole genome shotgun (WGS) entry which is preliminary data.</text>
</comment>
<gene>
    <name evidence="4" type="ORF">M569_03988</name>
</gene>
<evidence type="ECO:0000256" key="2">
    <source>
        <dbReference type="PIRSR" id="PIRSR601461-1"/>
    </source>
</evidence>
<comment type="similarity">
    <text evidence="1">Belongs to the peptidase A1 family.</text>
</comment>
<dbReference type="InterPro" id="IPR032861">
    <property type="entry name" value="TAXi_N"/>
</dbReference>